<evidence type="ECO:0000313" key="1">
    <source>
        <dbReference type="EMBL" id="CAB4588315.1"/>
    </source>
</evidence>
<organism evidence="1">
    <name type="scientific">freshwater metagenome</name>
    <dbReference type="NCBI Taxonomy" id="449393"/>
    <lineage>
        <taxon>unclassified sequences</taxon>
        <taxon>metagenomes</taxon>
        <taxon>ecological metagenomes</taxon>
    </lineage>
</organism>
<protein>
    <submittedName>
        <fullName evidence="1">Unannotated protein</fullName>
    </submittedName>
</protein>
<name>A0A6J6FMG3_9ZZZZ</name>
<gene>
    <name evidence="1" type="ORF">UFOPK1767_00795</name>
</gene>
<dbReference type="AlphaFoldDB" id="A0A6J6FMG3"/>
<proteinExistence type="predicted"/>
<accession>A0A6J6FMG3</accession>
<reference evidence="1" key="1">
    <citation type="submission" date="2020-05" db="EMBL/GenBank/DDBJ databases">
        <authorList>
            <person name="Chiriac C."/>
            <person name="Salcher M."/>
            <person name="Ghai R."/>
            <person name="Kavagutti S V."/>
        </authorList>
    </citation>
    <scope>NUCLEOTIDE SEQUENCE</scope>
</reference>
<sequence>MGHRRFVDRHGLEAALEGRVLFKVLAVFVQGRRTDGLKFPASKHWFEDAGRVDRAFRCTRANERVNFVDEDDDVAAIADFLGDLLEAFFEVTAVAASGDKAAEVERVDLFVLERLRNLALDDRLCEALDDGGLADAGLTDQNRVVLGATGKDLHDAFHFLLAPDDGVEFPVARRLREVAAVLVENRRALVRRRRFCAADDRGFLALVTREQLNDGLANAS</sequence>
<dbReference type="EMBL" id="CAEZTZ010000108">
    <property type="protein sequence ID" value="CAB4588315.1"/>
    <property type="molecule type" value="Genomic_DNA"/>
</dbReference>
<dbReference type="AntiFam" id="ANF00007">
    <property type="entry name" value="Shadow ORF (opposite clpB)"/>
</dbReference>